<dbReference type="PANTHER" id="PTHR15505">
    <property type="entry name" value="RIIA DOMAIN-CONTAINING PROTEIN 1"/>
    <property type="match status" value="1"/>
</dbReference>
<dbReference type="GeneID" id="20230450"/>
<dbReference type="Proteomes" id="UP000030746">
    <property type="component" value="Unassembled WGS sequence"/>
</dbReference>
<proteinExistence type="predicted"/>
<dbReference type="HOGENOM" id="CLU_144881_0_0_1"/>
<dbReference type="CTD" id="20230450"/>
<dbReference type="KEGG" id="lgi:LOTGIDRAFT_109278"/>
<keyword evidence="2" id="KW-1185">Reference proteome</keyword>
<evidence type="ECO:0000313" key="1">
    <source>
        <dbReference type="EMBL" id="ESP04803.1"/>
    </source>
</evidence>
<dbReference type="PANTHER" id="PTHR15505:SF4">
    <property type="entry name" value="RIIA DOMAIN-CONTAINING PROTEIN 1"/>
    <property type="match status" value="1"/>
</dbReference>
<dbReference type="OrthoDB" id="10249338at2759"/>
<dbReference type="CDD" id="cd22971">
    <property type="entry name" value="DD_RIIAD1"/>
    <property type="match status" value="1"/>
</dbReference>
<dbReference type="OMA" id="AADHFTN"/>
<organism evidence="1 2">
    <name type="scientific">Lottia gigantea</name>
    <name type="common">Giant owl limpet</name>
    <dbReference type="NCBI Taxonomy" id="225164"/>
    <lineage>
        <taxon>Eukaryota</taxon>
        <taxon>Metazoa</taxon>
        <taxon>Spiralia</taxon>
        <taxon>Lophotrochozoa</taxon>
        <taxon>Mollusca</taxon>
        <taxon>Gastropoda</taxon>
        <taxon>Patellogastropoda</taxon>
        <taxon>Lottioidea</taxon>
        <taxon>Lottiidae</taxon>
        <taxon>Lottia</taxon>
    </lineage>
</organism>
<dbReference type="RefSeq" id="XP_009044312.1">
    <property type="nucleotide sequence ID" value="XM_009046064.1"/>
</dbReference>
<dbReference type="SUPFAM" id="SSF47391">
    <property type="entry name" value="Dimerization-anchoring domain of cAMP-dependent PK regulatory subunit"/>
    <property type="match status" value="1"/>
</dbReference>
<sequence length="93" mass="10771">MQDLGALSQEQQSKLNKFKIQTRVENEKYLREHPEVESLMGGFLSDVLTKRPDNIQEFAAKYFIQPDVNSVVEKSLEDRQNNMKQNSLLQKTG</sequence>
<name>V4B389_LOTGI</name>
<gene>
    <name evidence="1" type="ORF">LOTGIDRAFT_109278</name>
</gene>
<protein>
    <recommendedName>
        <fullName evidence="3">RIIa domain-containing protein</fullName>
    </recommendedName>
</protein>
<evidence type="ECO:0008006" key="3">
    <source>
        <dbReference type="Google" id="ProtNLM"/>
    </source>
</evidence>
<evidence type="ECO:0000313" key="2">
    <source>
        <dbReference type="Proteomes" id="UP000030746"/>
    </source>
</evidence>
<reference evidence="1 2" key="1">
    <citation type="journal article" date="2013" name="Nature">
        <title>Insights into bilaterian evolution from three spiralian genomes.</title>
        <authorList>
            <person name="Simakov O."/>
            <person name="Marletaz F."/>
            <person name="Cho S.J."/>
            <person name="Edsinger-Gonzales E."/>
            <person name="Havlak P."/>
            <person name="Hellsten U."/>
            <person name="Kuo D.H."/>
            <person name="Larsson T."/>
            <person name="Lv J."/>
            <person name="Arendt D."/>
            <person name="Savage R."/>
            <person name="Osoegawa K."/>
            <person name="de Jong P."/>
            <person name="Grimwood J."/>
            <person name="Chapman J.A."/>
            <person name="Shapiro H."/>
            <person name="Aerts A."/>
            <person name="Otillar R.P."/>
            <person name="Terry A.Y."/>
            <person name="Boore J.L."/>
            <person name="Grigoriev I.V."/>
            <person name="Lindberg D.R."/>
            <person name="Seaver E.C."/>
            <person name="Weisblat D.A."/>
            <person name="Putnam N.H."/>
            <person name="Rokhsar D.S."/>
        </authorList>
    </citation>
    <scope>NUCLEOTIDE SEQUENCE [LARGE SCALE GENOMIC DNA]</scope>
</reference>
<dbReference type="AlphaFoldDB" id="V4B389"/>
<dbReference type="InterPro" id="IPR059162">
    <property type="entry name" value="RIIAD1"/>
</dbReference>
<accession>V4B389</accession>
<dbReference type="EMBL" id="KB199651">
    <property type="protein sequence ID" value="ESP04803.1"/>
    <property type="molecule type" value="Genomic_DNA"/>
</dbReference>